<reference evidence="4" key="1">
    <citation type="submission" date="2023-06" db="EMBL/GenBank/DDBJ databases">
        <authorList>
            <person name="Jiang Y."/>
            <person name="Liu Q."/>
        </authorList>
    </citation>
    <scope>NUCLEOTIDE SEQUENCE</scope>
    <source>
        <strain evidence="4">CGMCC 1.12090</strain>
    </source>
</reference>
<evidence type="ECO:0000259" key="3">
    <source>
        <dbReference type="Pfam" id="PF02371"/>
    </source>
</evidence>
<gene>
    <name evidence="4" type="ORF">Q2T77_21135</name>
</gene>
<feature type="region of interest" description="Disordered" evidence="1">
    <location>
        <begin position="348"/>
        <end position="368"/>
    </location>
</feature>
<proteinExistence type="predicted"/>
<dbReference type="RefSeq" id="WP_301812566.1">
    <property type="nucleotide sequence ID" value="NZ_JAUJZH010000016.1"/>
</dbReference>
<organism evidence="4 5">
    <name type="scientific">Variovorax ginsengisoli</name>
    <dbReference type="NCBI Taxonomy" id="363844"/>
    <lineage>
        <taxon>Bacteria</taxon>
        <taxon>Pseudomonadati</taxon>
        <taxon>Pseudomonadota</taxon>
        <taxon>Betaproteobacteria</taxon>
        <taxon>Burkholderiales</taxon>
        <taxon>Comamonadaceae</taxon>
        <taxon>Variovorax</taxon>
    </lineage>
</organism>
<evidence type="ECO:0000313" key="4">
    <source>
        <dbReference type="EMBL" id="MDO1534801.1"/>
    </source>
</evidence>
<accession>A0ABT8SBH9</accession>
<dbReference type="InterPro" id="IPR047650">
    <property type="entry name" value="Transpos_IS110"/>
</dbReference>
<evidence type="ECO:0000256" key="1">
    <source>
        <dbReference type="SAM" id="MobiDB-lite"/>
    </source>
</evidence>
<dbReference type="PANTHER" id="PTHR33055:SF3">
    <property type="entry name" value="PUTATIVE TRANSPOSASE FOR IS117-RELATED"/>
    <property type="match status" value="1"/>
</dbReference>
<sequence length="375" mass="41022">MNETTGVRIARVGVDLAKQVIQVHAVDASGRRVVARAFKREQFFAWCTQLPAGCVVAMEACSSAHHWGRKLRAQGLEPRLIAAHFVTPYRMEGKGGKNDATDAAAICEAASRPSMRFVPVKTCEQQGVMSLHRVREGLKEERTACINQIRGVLTEFGLVFGKSPKVLRAVLADIIEDASNELSTTARLVLQRAFEHWRELDEHMRWCDRQVGQHVRSNPAAKRAAKVIGIGELGASALTAGVGDFTQFKSGHQFGAWLGVVPRQASSGGTIRLGRITKRGDDYLRTLLIQGAKAAVMSADKRDDPISRWLAQLTARVGWQKACVAMANKNARILWAVMTREDGFDSKHVSIKPQAKQPDRQPVADPASISAACVA</sequence>
<dbReference type="NCBIfam" id="NF033542">
    <property type="entry name" value="transpos_IS110"/>
    <property type="match status" value="1"/>
</dbReference>
<dbReference type="InterPro" id="IPR002525">
    <property type="entry name" value="Transp_IS110-like_N"/>
</dbReference>
<protein>
    <submittedName>
        <fullName evidence="4">IS110 family transposase</fullName>
    </submittedName>
</protein>
<dbReference type="Proteomes" id="UP001169027">
    <property type="component" value="Unassembled WGS sequence"/>
</dbReference>
<dbReference type="EMBL" id="JAUKVY010000016">
    <property type="protein sequence ID" value="MDO1534801.1"/>
    <property type="molecule type" value="Genomic_DNA"/>
</dbReference>
<name>A0ABT8SBH9_9BURK</name>
<dbReference type="PANTHER" id="PTHR33055">
    <property type="entry name" value="TRANSPOSASE FOR INSERTION SEQUENCE ELEMENT IS1111A"/>
    <property type="match status" value="1"/>
</dbReference>
<evidence type="ECO:0000313" key="5">
    <source>
        <dbReference type="Proteomes" id="UP001169027"/>
    </source>
</evidence>
<dbReference type="InterPro" id="IPR003346">
    <property type="entry name" value="Transposase_20"/>
</dbReference>
<comment type="caution">
    <text evidence="4">The sequence shown here is derived from an EMBL/GenBank/DDBJ whole genome shotgun (WGS) entry which is preliminary data.</text>
</comment>
<keyword evidence="5" id="KW-1185">Reference proteome</keyword>
<feature type="domain" description="Transposase IS110-like N-terminal" evidence="2">
    <location>
        <begin position="12"/>
        <end position="156"/>
    </location>
</feature>
<feature type="domain" description="Transposase IS116/IS110/IS902 C-terminal" evidence="3">
    <location>
        <begin position="225"/>
        <end position="301"/>
    </location>
</feature>
<evidence type="ECO:0000259" key="2">
    <source>
        <dbReference type="Pfam" id="PF01548"/>
    </source>
</evidence>
<dbReference type="Pfam" id="PF01548">
    <property type="entry name" value="DEDD_Tnp_IS110"/>
    <property type="match status" value="1"/>
</dbReference>
<dbReference type="Pfam" id="PF02371">
    <property type="entry name" value="Transposase_20"/>
    <property type="match status" value="1"/>
</dbReference>